<dbReference type="Pfam" id="PF01610">
    <property type="entry name" value="DDE_Tnp_ISL3"/>
    <property type="match status" value="1"/>
</dbReference>
<comment type="caution">
    <text evidence="2">The sequence shown here is derived from an EMBL/GenBank/DDBJ whole genome shotgun (WGS) entry which is preliminary data.</text>
</comment>
<feature type="domain" description="Transposase IS204/IS1001/IS1096/IS1165 DDE" evidence="1">
    <location>
        <begin position="2"/>
        <end position="58"/>
    </location>
</feature>
<proteinExistence type="predicted"/>
<dbReference type="Proteomes" id="UP001501475">
    <property type="component" value="Unassembled WGS sequence"/>
</dbReference>
<dbReference type="PROSITE" id="PS50096">
    <property type="entry name" value="IQ"/>
    <property type="match status" value="1"/>
</dbReference>
<reference evidence="2 3" key="1">
    <citation type="journal article" date="2019" name="Int. J. Syst. Evol. Microbiol.">
        <title>The Global Catalogue of Microorganisms (GCM) 10K type strain sequencing project: providing services to taxonomists for standard genome sequencing and annotation.</title>
        <authorList>
            <consortium name="The Broad Institute Genomics Platform"/>
            <consortium name="The Broad Institute Genome Sequencing Center for Infectious Disease"/>
            <person name="Wu L."/>
            <person name="Ma J."/>
        </authorList>
    </citation>
    <scope>NUCLEOTIDE SEQUENCE [LARGE SCALE GENOMIC DNA]</scope>
    <source>
        <strain evidence="2 3">JCM 15591</strain>
    </source>
</reference>
<protein>
    <recommendedName>
        <fullName evidence="1">Transposase IS204/IS1001/IS1096/IS1165 DDE domain-containing protein</fullName>
    </recommendedName>
</protein>
<evidence type="ECO:0000313" key="3">
    <source>
        <dbReference type="Proteomes" id="UP001501475"/>
    </source>
</evidence>
<evidence type="ECO:0000313" key="2">
    <source>
        <dbReference type="EMBL" id="GAA1751259.1"/>
    </source>
</evidence>
<keyword evidence="3" id="KW-1185">Reference proteome</keyword>
<gene>
    <name evidence="2" type="ORF">GCM10009810_09480</name>
</gene>
<organism evidence="2 3">
    <name type="scientific">Nostocoides vanveenii</name>
    <dbReference type="NCBI Taxonomy" id="330835"/>
    <lineage>
        <taxon>Bacteria</taxon>
        <taxon>Bacillati</taxon>
        <taxon>Actinomycetota</taxon>
        <taxon>Actinomycetes</taxon>
        <taxon>Micrococcales</taxon>
        <taxon>Intrasporangiaceae</taxon>
        <taxon>Nostocoides</taxon>
    </lineage>
</organism>
<name>A0ABN2K9M1_9MICO</name>
<dbReference type="EMBL" id="BAAAPN010000025">
    <property type="protein sequence ID" value="GAA1751259.1"/>
    <property type="molecule type" value="Genomic_DNA"/>
</dbReference>
<accession>A0ABN2K9M1</accession>
<sequence>MPETSRLKKTIDTWWPAIATFIRTRATNAKTEAANVTVKNIKRTGRGYRSRENYRCRIMRYNAARTAA</sequence>
<evidence type="ECO:0000259" key="1">
    <source>
        <dbReference type="Pfam" id="PF01610"/>
    </source>
</evidence>
<dbReference type="InterPro" id="IPR002560">
    <property type="entry name" value="Transposase_DDE"/>
</dbReference>